<keyword evidence="3" id="KW-0547">Nucleotide-binding</keyword>
<sequence>MSLHHGSSTAYLDAVPERMAECLLPAAPASVRDARSLVRQELSLWGAHDLVDDCVLIISELVTNAVQHGGAACALRIRSSGGFVRGELFDPGAGAPRMCARDMDATGGRGLQIVDSLADDWGVAHPSAGGKVVWFVLALPDPFRPSPAPAVSRPGRV</sequence>
<evidence type="ECO:0000256" key="1">
    <source>
        <dbReference type="ARBA" id="ARBA00022527"/>
    </source>
</evidence>
<name>A0ABP6IUQ3_9ACTN</name>
<keyword evidence="1" id="KW-0723">Serine/threonine-protein kinase</keyword>
<evidence type="ECO:0000313" key="4">
    <source>
        <dbReference type="Proteomes" id="UP001500831"/>
    </source>
</evidence>
<dbReference type="InterPro" id="IPR003594">
    <property type="entry name" value="HATPase_dom"/>
</dbReference>
<feature type="domain" description="Histidine kinase/HSP90-like ATPase" evidence="2">
    <location>
        <begin position="24"/>
        <end position="136"/>
    </location>
</feature>
<keyword evidence="1" id="KW-0808">Transferase</keyword>
<proteinExistence type="predicted"/>
<dbReference type="SUPFAM" id="SSF55874">
    <property type="entry name" value="ATPase domain of HSP90 chaperone/DNA topoisomerase II/histidine kinase"/>
    <property type="match status" value="1"/>
</dbReference>
<evidence type="ECO:0000259" key="2">
    <source>
        <dbReference type="Pfam" id="PF13581"/>
    </source>
</evidence>
<evidence type="ECO:0000313" key="3">
    <source>
        <dbReference type="EMBL" id="GAA2910274.1"/>
    </source>
</evidence>
<dbReference type="GO" id="GO:0005524">
    <property type="term" value="F:ATP binding"/>
    <property type="evidence" value="ECO:0007669"/>
    <property type="project" value="UniProtKB-KW"/>
</dbReference>
<protein>
    <submittedName>
        <fullName evidence="3">ATP-binding protein</fullName>
    </submittedName>
</protein>
<reference evidence="4" key="1">
    <citation type="journal article" date="2019" name="Int. J. Syst. Evol. Microbiol.">
        <title>The Global Catalogue of Microorganisms (GCM) 10K type strain sequencing project: providing services to taxonomists for standard genome sequencing and annotation.</title>
        <authorList>
            <consortium name="The Broad Institute Genomics Platform"/>
            <consortium name="The Broad Institute Genome Sequencing Center for Infectious Disease"/>
            <person name="Wu L."/>
            <person name="Ma J."/>
        </authorList>
    </citation>
    <scope>NUCLEOTIDE SEQUENCE [LARGE SCALE GENOMIC DNA]</scope>
    <source>
        <strain evidence="4">JCM 6242</strain>
    </source>
</reference>
<dbReference type="PANTHER" id="PTHR35526:SF3">
    <property type="entry name" value="ANTI-SIGMA-F FACTOR RSBW"/>
    <property type="match status" value="1"/>
</dbReference>
<dbReference type="Pfam" id="PF13581">
    <property type="entry name" value="HATPase_c_2"/>
    <property type="match status" value="1"/>
</dbReference>
<dbReference type="Proteomes" id="UP001500831">
    <property type="component" value="Unassembled WGS sequence"/>
</dbReference>
<gene>
    <name evidence="3" type="ORF">GCM10010517_76750</name>
</gene>
<dbReference type="InterPro" id="IPR036890">
    <property type="entry name" value="HATPase_C_sf"/>
</dbReference>
<dbReference type="EMBL" id="BAAAVI010000103">
    <property type="protein sequence ID" value="GAA2910274.1"/>
    <property type="molecule type" value="Genomic_DNA"/>
</dbReference>
<dbReference type="PANTHER" id="PTHR35526">
    <property type="entry name" value="ANTI-SIGMA-F FACTOR RSBW-RELATED"/>
    <property type="match status" value="1"/>
</dbReference>
<organism evidence="3 4">
    <name type="scientific">Streptosporangium fragile</name>
    <dbReference type="NCBI Taxonomy" id="46186"/>
    <lineage>
        <taxon>Bacteria</taxon>
        <taxon>Bacillati</taxon>
        <taxon>Actinomycetota</taxon>
        <taxon>Actinomycetes</taxon>
        <taxon>Streptosporangiales</taxon>
        <taxon>Streptosporangiaceae</taxon>
        <taxon>Streptosporangium</taxon>
    </lineage>
</organism>
<accession>A0ABP6IUQ3</accession>
<keyword evidence="1" id="KW-0418">Kinase</keyword>
<keyword evidence="4" id="KW-1185">Reference proteome</keyword>
<dbReference type="RefSeq" id="WP_344981740.1">
    <property type="nucleotide sequence ID" value="NZ_BAAAVI010000103.1"/>
</dbReference>
<dbReference type="InterPro" id="IPR050267">
    <property type="entry name" value="Anti-sigma-factor_SerPK"/>
</dbReference>
<dbReference type="CDD" id="cd16936">
    <property type="entry name" value="HATPase_RsbW-like"/>
    <property type="match status" value="1"/>
</dbReference>
<dbReference type="Gene3D" id="3.30.565.10">
    <property type="entry name" value="Histidine kinase-like ATPase, C-terminal domain"/>
    <property type="match status" value="1"/>
</dbReference>
<comment type="caution">
    <text evidence="3">The sequence shown here is derived from an EMBL/GenBank/DDBJ whole genome shotgun (WGS) entry which is preliminary data.</text>
</comment>
<keyword evidence="3" id="KW-0067">ATP-binding</keyword>